<protein>
    <recommendedName>
        <fullName evidence="2">PAR14-like first RRM domain-containing protein</fullName>
    </recommendedName>
</protein>
<evidence type="ECO:0000256" key="1">
    <source>
        <dbReference type="SAM" id="MobiDB-lite"/>
    </source>
</evidence>
<dbReference type="InterPro" id="IPR012677">
    <property type="entry name" value="Nucleotide-bd_a/b_plait_sf"/>
</dbReference>
<dbReference type="PANTHER" id="PTHR15225:SF8">
    <property type="entry name" value="RNA-BINDING PROTEIN 43"/>
    <property type="match status" value="1"/>
</dbReference>
<dbReference type="OrthoDB" id="9948435at2759"/>
<feature type="compositionally biased region" description="Low complexity" evidence="1">
    <location>
        <begin position="213"/>
        <end position="226"/>
    </location>
</feature>
<evidence type="ECO:0000313" key="3">
    <source>
        <dbReference type="EMBL" id="KAJ8334902.1"/>
    </source>
</evidence>
<dbReference type="EMBL" id="JAINUF010000021">
    <property type="protein sequence ID" value="KAJ8334902.1"/>
    <property type="molecule type" value="Genomic_DNA"/>
</dbReference>
<gene>
    <name evidence="3" type="ORF">SKAU_G00405410</name>
</gene>
<dbReference type="AlphaFoldDB" id="A0A9Q1E9U2"/>
<evidence type="ECO:0000259" key="2">
    <source>
        <dbReference type="Pfam" id="PF23222"/>
    </source>
</evidence>
<feature type="region of interest" description="Disordered" evidence="1">
    <location>
        <begin position="369"/>
        <end position="501"/>
    </location>
</feature>
<feature type="region of interest" description="Disordered" evidence="1">
    <location>
        <begin position="162"/>
        <end position="229"/>
    </location>
</feature>
<feature type="domain" description="PAR14-like first RRM" evidence="2">
    <location>
        <begin position="18"/>
        <end position="92"/>
    </location>
</feature>
<reference evidence="3" key="1">
    <citation type="journal article" date="2023" name="Science">
        <title>Genome structures resolve the early diversification of teleost fishes.</title>
        <authorList>
            <person name="Parey E."/>
            <person name="Louis A."/>
            <person name="Montfort J."/>
            <person name="Bouchez O."/>
            <person name="Roques C."/>
            <person name="Iampietro C."/>
            <person name="Lluch J."/>
            <person name="Castinel A."/>
            <person name="Donnadieu C."/>
            <person name="Desvignes T."/>
            <person name="Floi Bucao C."/>
            <person name="Jouanno E."/>
            <person name="Wen M."/>
            <person name="Mejri S."/>
            <person name="Dirks R."/>
            <person name="Jansen H."/>
            <person name="Henkel C."/>
            <person name="Chen W.J."/>
            <person name="Zahm M."/>
            <person name="Cabau C."/>
            <person name="Klopp C."/>
            <person name="Thompson A.W."/>
            <person name="Robinson-Rechavi M."/>
            <person name="Braasch I."/>
            <person name="Lecointre G."/>
            <person name="Bobe J."/>
            <person name="Postlethwait J.H."/>
            <person name="Berthelot C."/>
            <person name="Roest Crollius H."/>
            <person name="Guiguen Y."/>
        </authorList>
    </citation>
    <scope>NUCLEOTIDE SEQUENCE</scope>
    <source>
        <strain evidence="3">WJC10195</strain>
    </source>
</reference>
<sequence length="501" mass="53966">MLNARSIAMDADFTTIEVRGVPSGFPEDRMIDKLMIHFLRPRNGGGEVLRVLYSRRTPQQAFVIFEHSDVAARVLQRPHVLQVEGECFPLTIRQGERAEVDLPVRTTLSLQKFRDQKAVLSILSRYGFQVSREHPGQLLLEGTFLRLSAARVKLAELLAAEAQSQSSSAEPRPSVRSTGAVSKWRHSPDADVSYGQNGAVVHSGRRSLEEAESSPPSASSFTSLPSPYRPYDTQSGSFADSFLSNSLPGKRHSVGHHRDRASFDVDADTLRFARSFRGDRIKEVLQAHSVEMEVEGAGGSGGEHRRRGGPRRDARQGEAGELPHGGSGGPPHPGDPAVLPEPGAAVAGVQTHPDSVSPLPGRGGLALERGRLLRRSSSLPRQPGRASARDHEPGSAGAGGYAPSKYDGELTGRVSRQGAGGTGSTPPIEPHRKRSASESRSKAKEGRAAPRHVGSGGAPSAGAQRTTEKEQPSKRNNFPHLRSQLMPLKAFKDKISSSLKR</sequence>
<accession>A0A9Q1E9U2</accession>
<dbReference type="PANTHER" id="PTHR15225">
    <property type="entry name" value="INTERFERON-INDUCED PROTEIN 35/NMI N-MYC/STAT INTERACTING PROTEIN"/>
    <property type="match status" value="1"/>
</dbReference>
<feature type="compositionally biased region" description="Low complexity" evidence="1">
    <location>
        <begin position="375"/>
        <end position="385"/>
    </location>
</feature>
<feature type="region of interest" description="Disordered" evidence="1">
    <location>
        <begin position="293"/>
        <end position="342"/>
    </location>
</feature>
<keyword evidence="4" id="KW-1185">Reference proteome</keyword>
<proteinExistence type="predicted"/>
<dbReference type="Proteomes" id="UP001152622">
    <property type="component" value="Chromosome 21"/>
</dbReference>
<organism evidence="3 4">
    <name type="scientific">Synaphobranchus kaupii</name>
    <name type="common">Kaup's arrowtooth eel</name>
    <dbReference type="NCBI Taxonomy" id="118154"/>
    <lineage>
        <taxon>Eukaryota</taxon>
        <taxon>Metazoa</taxon>
        <taxon>Chordata</taxon>
        <taxon>Craniata</taxon>
        <taxon>Vertebrata</taxon>
        <taxon>Euteleostomi</taxon>
        <taxon>Actinopterygii</taxon>
        <taxon>Neopterygii</taxon>
        <taxon>Teleostei</taxon>
        <taxon>Anguilliformes</taxon>
        <taxon>Synaphobranchidae</taxon>
        <taxon>Synaphobranchus</taxon>
    </lineage>
</organism>
<dbReference type="InterPro" id="IPR057051">
    <property type="entry name" value="PARP14_RPM_1"/>
</dbReference>
<dbReference type="Gene3D" id="3.30.70.330">
    <property type="match status" value="1"/>
</dbReference>
<evidence type="ECO:0000313" key="4">
    <source>
        <dbReference type="Proteomes" id="UP001152622"/>
    </source>
</evidence>
<name>A0A9Q1E9U2_SYNKA</name>
<comment type="caution">
    <text evidence="3">The sequence shown here is derived from an EMBL/GenBank/DDBJ whole genome shotgun (WGS) entry which is preliminary data.</text>
</comment>
<feature type="compositionally biased region" description="Basic and acidic residues" evidence="1">
    <location>
        <begin position="435"/>
        <end position="448"/>
    </location>
</feature>
<dbReference type="Pfam" id="PF23222">
    <property type="entry name" value="RRM_PARP14_1"/>
    <property type="match status" value="1"/>
</dbReference>